<dbReference type="Proteomes" id="UP001314241">
    <property type="component" value="Unassembled WGS sequence"/>
</dbReference>
<sequence length="432" mass="48829">MLKRALWVDSTLKVVLAIAFLTSVLLTFGIFNLASNAGTGTTGVEDLQLQNSLFQPRQFLYTDKSGDSYQYNLSTKQEGKIIDLLSTAEFGSFREDEYNNRSLADLLSQPETVVLHYSDVTPVAYFNGHSEDTNRHIKNKNFDYVIFSIHGGHNVYFVDSRQGTVNQTTFKQVNWHRIQAAVNDWGDSQPVIFAPIKNQINVLYSQSFSRPVYTYQIHTSSVDDFNAAMLGSVNQFSTSKVGDLQNYHNNYSGQSNTYHPNNQTLVFQSENEVADPAKTYLGRLKVSFDQLEVLKKELPNLGLFQSSDHGGTISFRTYVDNVPIFFDGGLPTLTSQIDDKGRRQATYKLEGLGIPAPNSEGQVKLDSTNTVLKKLNNSQKSENSYQQLMVGYVWQVNKDNKNLVDLVPTWMVQDKNGTWYSLDDYLERTQTD</sequence>
<keyword evidence="1" id="KW-0472">Membrane</keyword>
<keyword evidence="1" id="KW-0812">Transmembrane</keyword>
<comment type="caution">
    <text evidence="2">The sequence shown here is derived from an EMBL/GenBank/DDBJ whole genome shotgun (WGS) entry which is preliminary data.</text>
</comment>
<evidence type="ECO:0000256" key="1">
    <source>
        <dbReference type="SAM" id="Phobius"/>
    </source>
</evidence>
<dbReference type="RefSeq" id="WP_349642377.1">
    <property type="nucleotide sequence ID" value="NZ_CAWVOH010000004.1"/>
</dbReference>
<gene>
    <name evidence="2" type="ORF">R54876_GBNLAHCA_01412</name>
</gene>
<proteinExistence type="predicted"/>
<reference evidence="2 3" key="1">
    <citation type="submission" date="2024-01" db="EMBL/GenBank/DDBJ databases">
        <authorList>
            <person name="Botero Cardona J."/>
        </authorList>
    </citation>
    <scope>NUCLEOTIDE SEQUENCE [LARGE SCALE GENOMIC DNA]</scope>
    <source>
        <strain evidence="2 3">LMG 33000</strain>
    </source>
</reference>
<keyword evidence="1" id="KW-1133">Transmembrane helix</keyword>
<keyword evidence="3" id="KW-1185">Reference proteome</keyword>
<organism evidence="2 3">
    <name type="scientific">Eupransor demetentiae</name>
    <dbReference type="NCBI Taxonomy" id="3109584"/>
    <lineage>
        <taxon>Bacteria</taxon>
        <taxon>Bacillati</taxon>
        <taxon>Bacillota</taxon>
        <taxon>Bacilli</taxon>
        <taxon>Lactobacillales</taxon>
        <taxon>Lactobacillaceae</taxon>
        <taxon>Eupransor</taxon>
    </lineage>
</organism>
<feature type="transmembrane region" description="Helical" evidence="1">
    <location>
        <begin position="12"/>
        <end position="31"/>
    </location>
</feature>
<evidence type="ECO:0000313" key="2">
    <source>
        <dbReference type="EMBL" id="CAK8054829.1"/>
    </source>
</evidence>
<accession>A0ABP0ER97</accession>
<evidence type="ECO:0000313" key="3">
    <source>
        <dbReference type="Proteomes" id="UP001314241"/>
    </source>
</evidence>
<dbReference type="EMBL" id="CAWVOH010000004">
    <property type="protein sequence ID" value="CAK8054829.1"/>
    <property type="molecule type" value="Genomic_DNA"/>
</dbReference>
<name>A0ABP0ER97_9LACO</name>
<dbReference type="CDD" id="cd15787">
    <property type="entry name" value="YycH_N"/>
    <property type="match status" value="1"/>
</dbReference>
<protein>
    <submittedName>
        <fullName evidence="2">Regulator of the WalKR two-component signal transduction system (YycH)</fullName>
    </submittedName>
</protein>
<dbReference type="Gene3D" id="3.10.450.310">
    <property type="match status" value="1"/>
</dbReference>